<dbReference type="Pfam" id="PF00697">
    <property type="entry name" value="PRAI"/>
    <property type="match status" value="1"/>
</dbReference>
<evidence type="ECO:0000256" key="5">
    <source>
        <dbReference type="ARBA" id="ARBA00022605"/>
    </source>
</evidence>
<evidence type="ECO:0000256" key="7">
    <source>
        <dbReference type="ARBA" id="ARBA00023141"/>
    </source>
</evidence>
<dbReference type="OrthoDB" id="524799at2759"/>
<dbReference type="AlphaFoldDB" id="A0A9W8DJZ7"/>
<evidence type="ECO:0000313" key="11">
    <source>
        <dbReference type="Proteomes" id="UP001150569"/>
    </source>
</evidence>
<dbReference type="PANTHER" id="PTHR42894:SF1">
    <property type="entry name" value="N-(5'-PHOSPHORIBOSYL)ANTHRANILATE ISOMERASE"/>
    <property type="match status" value="1"/>
</dbReference>
<name>A0A9W8DJZ7_9FUNG</name>
<comment type="similarity">
    <text evidence="2">Belongs to the TrpF family.</text>
</comment>
<accession>A0A9W8DJZ7</accession>
<dbReference type="EC" id="5.3.1.24" evidence="3"/>
<dbReference type="InterPro" id="IPR013785">
    <property type="entry name" value="Aldolase_TIM"/>
</dbReference>
<dbReference type="SUPFAM" id="SSF51366">
    <property type="entry name" value="Ribulose-phoshate binding barrel"/>
    <property type="match status" value="1"/>
</dbReference>
<feature type="domain" description="N-(5'phosphoribosyl) anthranilate isomerase (PRAI)" evidence="9">
    <location>
        <begin position="74"/>
        <end position="243"/>
    </location>
</feature>
<evidence type="ECO:0000313" key="10">
    <source>
        <dbReference type="EMBL" id="KAJ1913045.1"/>
    </source>
</evidence>
<dbReference type="Gene3D" id="3.20.20.70">
    <property type="entry name" value="Aldolase class I"/>
    <property type="match status" value="1"/>
</dbReference>
<dbReference type="InterPro" id="IPR001240">
    <property type="entry name" value="PRAI_dom"/>
</dbReference>
<evidence type="ECO:0000256" key="4">
    <source>
        <dbReference type="ARBA" id="ARBA00022272"/>
    </source>
</evidence>
<organism evidence="10 11">
    <name type="scientific">Tieghemiomyces parasiticus</name>
    <dbReference type="NCBI Taxonomy" id="78921"/>
    <lineage>
        <taxon>Eukaryota</taxon>
        <taxon>Fungi</taxon>
        <taxon>Fungi incertae sedis</taxon>
        <taxon>Zoopagomycota</taxon>
        <taxon>Kickxellomycotina</taxon>
        <taxon>Dimargaritomycetes</taxon>
        <taxon>Dimargaritales</taxon>
        <taxon>Dimargaritaceae</taxon>
        <taxon>Tieghemiomyces</taxon>
    </lineage>
</organism>
<dbReference type="HAMAP" id="MF_00135">
    <property type="entry name" value="PRAI"/>
    <property type="match status" value="1"/>
</dbReference>
<protein>
    <recommendedName>
        <fullName evidence="4">N-(5'-phosphoribosyl)anthranilate isomerase</fullName>
        <ecNumber evidence="3">5.3.1.24</ecNumber>
    </recommendedName>
</protein>
<sequence length="252" mass="27064">MPAPLVKICGLRHLEDLQLAAESGADLLGIILAPSKRLVNLETAQSMGRWLRQYRGDTETFPGTEGAPPAGADAAVTWFQDRAAELTRRRGPLLVGVFLDQPVDYIREVAAQIPLDLVQLHGREDIHLASDIGHPVIKVFHMDETFSDYATVATPGYHRVSLLDAKVAGPASAQGGRGVTFDWSLTDPVRRAGQPFILAGGLNPRNVAQAVASAAPWAVDVSSGVERDDGSLRKCPDKVREFITSAKASLIA</sequence>
<evidence type="ECO:0000256" key="8">
    <source>
        <dbReference type="ARBA" id="ARBA00023235"/>
    </source>
</evidence>
<dbReference type="InterPro" id="IPR011060">
    <property type="entry name" value="RibuloseP-bd_barrel"/>
</dbReference>
<keyword evidence="5" id="KW-0028">Amino-acid biosynthesis</keyword>
<dbReference type="CDD" id="cd00405">
    <property type="entry name" value="PRAI"/>
    <property type="match status" value="1"/>
</dbReference>
<dbReference type="EMBL" id="JANBPT010000779">
    <property type="protein sequence ID" value="KAJ1913045.1"/>
    <property type="molecule type" value="Genomic_DNA"/>
</dbReference>
<reference evidence="10" key="1">
    <citation type="submission" date="2022-07" db="EMBL/GenBank/DDBJ databases">
        <title>Phylogenomic reconstructions and comparative analyses of Kickxellomycotina fungi.</title>
        <authorList>
            <person name="Reynolds N.K."/>
            <person name="Stajich J.E."/>
            <person name="Barry K."/>
            <person name="Grigoriev I.V."/>
            <person name="Crous P."/>
            <person name="Smith M.E."/>
        </authorList>
    </citation>
    <scope>NUCLEOTIDE SEQUENCE</scope>
    <source>
        <strain evidence="10">RSA 861</strain>
    </source>
</reference>
<comment type="pathway">
    <text evidence="1">Amino-acid biosynthesis; L-tryptophan biosynthesis; L-tryptophan from chorismate: step 3/5.</text>
</comment>
<comment type="caution">
    <text evidence="10">The sequence shown here is derived from an EMBL/GenBank/DDBJ whole genome shotgun (WGS) entry which is preliminary data.</text>
</comment>
<dbReference type="GO" id="GO:0004640">
    <property type="term" value="F:phosphoribosylanthranilate isomerase activity"/>
    <property type="evidence" value="ECO:0007669"/>
    <property type="project" value="UniProtKB-EC"/>
</dbReference>
<evidence type="ECO:0000256" key="6">
    <source>
        <dbReference type="ARBA" id="ARBA00022822"/>
    </source>
</evidence>
<dbReference type="PANTHER" id="PTHR42894">
    <property type="entry name" value="N-(5'-PHOSPHORIBOSYL)ANTHRANILATE ISOMERASE"/>
    <property type="match status" value="1"/>
</dbReference>
<proteinExistence type="inferred from homology"/>
<keyword evidence="6" id="KW-0822">Tryptophan biosynthesis</keyword>
<gene>
    <name evidence="10" type="primary">TRP3_4</name>
    <name evidence="10" type="ORF">IWQ60_009381</name>
</gene>
<keyword evidence="8" id="KW-0413">Isomerase</keyword>
<evidence type="ECO:0000256" key="1">
    <source>
        <dbReference type="ARBA" id="ARBA00004664"/>
    </source>
</evidence>
<keyword evidence="11" id="KW-1185">Reference proteome</keyword>
<dbReference type="InterPro" id="IPR044643">
    <property type="entry name" value="TrpF_fam"/>
</dbReference>
<evidence type="ECO:0000256" key="2">
    <source>
        <dbReference type="ARBA" id="ARBA00007571"/>
    </source>
</evidence>
<evidence type="ECO:0000259" key="9">
    <source>
        <dbReference type="Pfam" id="PF00697"/>
    </source>
</evidence>
<evidence type="ECO:0000256" key="3">
    <source>
        <dbReference type="ARBA" id="ARBA00012572"/>
    </source>
</evidence>
<keyword evidence="7" id="KW-0057">Aromatic amino acid biosynthesis</keyword>
<dbReference type="GO" id="GO:0000162">
    <property type="term" value="P:L-tryptophan biosynthetic process"/>
    <property type="evidence" value="ECO:0007669"/>
    <property type="project" value="UniProtKB-KW"/>
</dbReference>
<dbReference type="Proteomes" id="UP001150569">
    <property type="component" value="Unassembled WGS sequence"/>
</dbReference>